<evidence type="ECO:0000313" key="2">
    <source>
        <dbReference type="Proteomes" id="UP000017836"/>
    </source>
</evidence>
<gene>
    <name evidence="1" type="ORF">AMTR_s00028p00246990</name>
</gene>
<organism evidence="1 2">
    <name type="scientific">Amborella trichopoda</name>
    <dbReference type="NCBI Taxonomy" id="13333"/>
    <lineage>
        <taxon>Eukaryota</taxon>
        <taxon>Viridiplantae</taxon>
        <taxon>Streptophyta</taxon>
        <taxon>Embryophyta</taxon>
        <taxon>Tracheophyta</taxon>
        <taxon>Spermatophyta</taxon>
        <taxon>Magnoliopsida</taxon>
        <taxon>Amborellales</taxon>
        <taxon>Amborellaceae</taxon>
        <taxon>Amborella</taxon>
    </lineage>
</organism>
<proteinExistence type="predicted"/>
<accession>W1PSA3</accession>
<dbReference type="EMBL" id="KI392812">
    <property type="protein sequence ID" value="ERN10694.1"/>
    <property type="molecule type" value="Genomic_DNA"/>
</dbReference>
<dbReference type="AlphaFoldDB" id="W1PSA3"/>
<dbReference type="Gramene" id="ERN10694">
    <property type="protein sequence ID" value="ERN10694"/>
    <property type="gene ID" value="AMTR_s00028p00246990"/>
</dbReference>
<dbReference type="HOGENOM" id="CLU_2429998_0_0_1"/>
<reference evidence="2" key="1">
    <citation type="journal article" date="2013" name="Science">
        <title>The Amborella genome and the evolution of flowering plants.</title>
        <authorList>
            <consortium name="Amborella Genome Project"/>
        </authorList>
    </citation>
    <scope>NUCLEOTIDE SEQUENCE [LARGE SCALE GENOMIC DNA]</scope>
</reference>
<keyword evidence="2" id="KW-1185">Reference proteome</keyword>
<protein>
    <submittedName>
        <fullName evidence="1">Uncharacterized protein</fullName>
    </submittedName>
</protein>
<name>W1PSA3_AMBTC</name>
<dbReference type="Proteomes" id="UP000017836">
    <property type="component" value="Unassembled WGS sequence"/>
</dbReference>
<sequence>MVSMTLLMAPQTTNSHLMNKAQGIKVPPINLKKIFSDQGRQFPLETLLSVEPLAMVSGAKDLHPDPDPIRTDVDHTINEITDLSTVINTPQ</sequence>
<evidence type="ECO:0000313" key="1">
    <source>
        <dbReference type="EMBL" id="ERN10694.1"/>
    </source>
</evidence>